<accession>A0A7Y8RKB6</accession>
<dbReference type="InterPro" id="IPR027417">
    <property type="entry name" value="P-loop_NTPase"/>
</dbReference>
<evidence type="ECO:0000313" key="2">
    <source>
        <dbReference type="EMBL" id="NWN60090.1"/>
    </source>
</evidence>
<reference evidence="2 3" key="1">
    <citation type="submission" date="2020-05" db="EMBL/GenBank/DDBJ databases">
        <title>Onion-isolated Pseudomonas sp.</title>
        <authorList>
            <person name="Fujikawa T."/>
            <person name="Sawada H."/>
        </authorList>
    </citation>
    <scope>NUCLEOTIDE SEQUENCE [LARGE SCALE GENOMIC DNA]</scope>
    <source>
        <strain evidence="2 3">MAFF 301512</strain>
    </source>
</reference>
<comment type="caution">
    <text evidence="2">The sequence shown here is derived from an EMBL/GenBank/DDBJ whole genome shotgun (WGS) entry which is preliminary data.</text>
</comment>
<organism evidence="2 3">
    <name type="scientific">Pseudomonas allii</name>
    <dbReference type="NCBI Taxonomy" id="2740531"/>
    <lineage>
        <taxon>Bacteria</taxon>
        <taxon>Pseudomonadati</taxon>
        <taxon>Pseudomonadota</taxon>
        <taxon>Gammaproteobacteria</taxon>
        <taxon>Pseudomonadales</taxon>
        <taxon>Pseudomonadaceae</taxon>
        <taxon>Pseudomonas</taxon>
    </lineage>
</organism>
<dbReference type="Proteomes" id="UP000543908">
    <property type="component" value="Unassembled WGS sequence"/>
</dbReference>
<feature type="domain" description="Protein CR006 P-loop" evidence="1">
    <location>
        <begin position="19"/>
        <end position="173"/>
    </location>
</feature>
<name>A0A7Y8RKB6_9PSED</name>
<dbReference type="InterPro" id="IPR026866">
    <property type="entry name" value="CR006_AAA"/>
</dbReference>
<dbReference type="Gene3D" id="3.40.50.300">
    <property type="entry name" value="P-loop containing nucleotide triphosphate hydrolases"/>
    <property type="match status" value="1"/>
</dbReference>
<dbReference type="AlphaFoldDB" id="A0A7Y8RKB6"/>
<proteinExistence type="predicted"/>
<evidence type="ECO:0000313" key="3">
    <source>
        <dbReference type="Proteomes" id="UP000543908"/>
    </source>
</evidence>
<dbReference type="SUPFAM" id="SSF52540">
    <property type="entry name" value="P-loop containing nucleoside triphosphate hydrolases"/>
    <property type="match status" value="1"/>
</dbReference>
<dbReference type="Pfam" id="PF13166">
    <property type="entry name" value="AAA_13"/>
    <property type="match status" value="1"/>
</dbReference>
<dbReference type="EMBL" id="JABUHS010000010">
    <property type="protein sequence ID" value="NWN60090.1"/>
    <property type="molecule type" value="Genomic_DNA"/>
</dbReference>
<sequence length="185" mass="20806">MIDLVSLKGVTSYPSGASVTLGPLTRVNLIYGLNGSGKSTIANYLQELTHGHYRHCQVNPAVSQDQVFVYNQAFVEKNFHSETQPGIFTLNQGNIEAEAAIREDEQSLEETRLESQAVADERQKLFSQQTKEDNQYKDLLWDIKKEYNQDSLNYCFESFHTNKAKLKNKLESMSLPSVAPVQAAS</sequence>
<dbReference type="RefSeq" id="WP_179040586.1">
    <property type="nucleotide sequence ID" value="NZ_JABUHS010000010.1"/>
</dbReference>
<evidence type="ECO:0000259" key="1">
    <source>
        <dbReference type="Pfam" id="PF13166"/>
    </source>
</evidence>
<protein>
    <submittedName>
        <fullName evidence="2">AAA family ATPase</fullName>
    </submittedName>
</protein>
<gene>
    <name evidence="2" type="ORF">HT123_02315</name>
</gene>